<sequence length="63" mass="7794">MKETEVYLFGQVLGIHSFLLKDGFLKPDKYSEIKEQYFLGAFFILKIWEWFWLHLFYLMMVHK</sequence>
<dbReference type="Proteomes" id="UP000199800">
    <property type="component" value="Unassembled WGS sequence"/>
</dbReference>
<gene>
    <name evidence="2" type="ORF">SAMN04487772_107127</name>
</gene>
<evidence type="ECO:0000256" key="1">
    <source>
        <dbReference type="SAM" id="Phobius"/>
    </source>
</evidence>
<feature type="transmembrane region" description="Helical" evidence="1">
    <location>
        <begin position="37"/>
        <end position="60"/>
    </location>
</feature>
<dbReference type="AlphaFoldDB" id="A0A1I0BGP8"/>
<dbReference type="EMBL" id="FOHN01000007">
    <property type="protein sequence ID" value="SET06138.1"/>
    <property type="molecule type" value="Genomic_DNA"/>
</dbReference>
<protein>
    <submittedName>
        <fullName evidence="2">Uncharacterized protein</fullName>
    </submittedName>
</protein>
<keyword evidence="3" id="KW-1185">Reference proteome</keyword>
<keyword evidence="1" id="KW-1133">Transmembrane helix</keyword>
<name>A0A1I0BGP8_9FIRM</name>
<keyword evidence="1" id="KW-0812">Transmembrane</keyword>
<evidence type="ECO:0000313" key="2">
    <source>
        <dbReference type="EMBL" id="SET06138.1"/>
    </source>
</evidence>
<keyword evidence="1" id="KW-0472">Membrane</keyword>
<evidence type="ECO:0000313" key="3">
    <source>
        <dbReference type="Proteomes" id="UP000199800"/>
    </source>
</evidence>
<proteinExistence type="predicted"/>
<organism evidence="2 3">
    <name type="scientific">[Clostridium] polysaccharolyticum</name>
    <dbReference type="NCBI Taxonomy" id="29364"/>
    <lineage>
        <taxon>Bacteria</taxon>
        <taxon>Bacillati</taxon>
        <taxon>Bacillota</taxon>
        <taxon>Clostridia</taxon>
        <taxon>Lachnospirales</taxon>
        <taxon>Lachnospiraceae</taxon>
    </lineage>
</organism>
<dbReference type="STRING" id="29364.SAMN04487772_107127"/>
<reference evidence="2 3" key="1">
    <citation type="submission" date="2016-10" db="EMBL/GenBank/DDBJ databases">
        <authorList>
            <person name="de Groot N.N."/>
        </authorList>
    </citation>
    <scope>NUCLEOTIDE SEQUENCE [LARGE SCALE GENOMIC DNA]</scope>
    <source>
        <strain evidence="2 3">DSM 1801</strain>
    </source>
</reference>
<accession>A0A1I0BGP8</accession>